<evidence type="ECO:0000313" key="2">
    <source>
        <dbReference type="Proteomes" id="UP001234495"/>
    </source>
</evidence>
<accession>A0ABT9ZD14</accession>
<comment type="caution">
    <text evidence="1">The sequence shown here is derived from an EMBL/GenBank/DDBJ whole genome shotgun (WGS) entry which is preliminary data.</text>
</comment>
<dbReference type="Proteomes" id="UP001234495">
    <property type="component" value="Unassembled WGS sequence"/>
</dbReference>
<protein>
    <submittedName>
        <fullName evidence="1">Uncharacterized protein</fullName>
    </submittedName>
</protein>
<evidence type="ECO:0000313" key="1">
    <source>
        <dbReference type="EMBL" id="MDQ0230154.1"/>
    </source>
</evidence>
<dbReference type="EMBL" id="JAUSUD010000004">
    <property type="protein sequence ID" value="MDQ0230154.1"/>
    <property type="molecule type" value="Genomic_DNA"/>
</dbReference>
<sequence length="196" mass="22775">MFTNDQLKAMIKGQIIGNNYPYNSNNEQEIEAHIRRLFYRISRIPNVVCEAVWNHFGSGYASFIEFFCYRKEDVVIVSEKYGIQEIETNGIIIDISRLTPVAIMGEDVRYKKIRKATNEELGGAFGTILDGPNRLIINNNFQGFANLLKQTLDEFDYQLLGAEDIKQPLPFQTEIPTIYRDPRQYLVLDAIFYWED</sequence>
<keyword evidence="2" id="KW-1185">Reference proteome</keyword>
<name>A0ABT9ZD14_9BACI</name>
<reference evidence="1 2" key="1">
    <citation type="submission" date="2023-07" db="EMBL/GenBank/DDBJ databases">
        <title>Genomic Encyclopedia of Type Strains, Phase IV (KMG-IV): sequencing the most valuable type-strain genomes for metagenomic binning, comparative biology and taxonomic classification.</title>
        <authorList>
            <person name="Goeker M."/>
        </authorList>
    </citation>
    <scope>NUCLEOTIDE SEQUENCE [LARGE SCALE GENOMIC DNA]</scope>
    <source>
        <strain evidence="1 2">DSM 29005</strain>
    </source>
</reference>
<dbReference type="RefSeq" id="WP_307339019.1">
    <property type="nucleotide sequence ID" value="NZ_JAUSUD010000004.1"/>
</dbReference>
<proteinExistence type="predicted"/>
<organism evidence="1 2">
    <name type="scientific">Metabacillus malikii</name>
    <dbReference type="NCBI Taxonomy" id="1504265"/>
    <lineage>
        <taxon>Bacteria</taxon>
        <taxon>Bacillati</taxon>
        <taxon>Bacillota</taxon>
        <taxon>Bacilli</taxon>
        <taxon>Bacillales</taxon>
        <taxon>Bacillaceae</taxon>
        <taxon>Metabacillus</taxon>
    </lineage>
</organism>
<gene>
    <name evidence="1" type="ORF">J2S19_001406</name>
</gene>